<gene>
    <name evidence="2" type="ORF">WP8W18C01_11500</name>
</gene>
<keyword evidence="1" id="KW-0812">Transmembrane</keyword>
<keyword evidence="1" id="KW-0472">Membrane</keyword>
<dbReference type="EMBL" id="AP022227">
    <property type="protein sequence ID" value="BBT38809.1"/>
    <property type="molecule type" value="Genomic_DNA"/>
</dbReference>
<organism evidence="2 3">
    <name type="scientific">Pseudomonas putida</name>
    <name type="common">Arthrobacter siderocapsulatus</name>
    <dbReference type="NCBI Taxonomy" id="303"/>
    <lineage>
        <taxon>Bacteria</taxon>
        <taxon>Pseudomonadati</taxon>
        <taxon>Pseudomonadota</taxon>
        <taxon>Gammaproteobacteria</taxon>
        <taxon>Pseudomonadales</taxon>
        <taxon>Pseudomonadaceae</taxon>
        <taxon>Pseudomonas</taxon>
    </lineage>
</organism>
<feature type="transmembrane region" description="Helical" evidence="1">
    <location>
        <begin position="15"/>
        <end position="34"/>
    </location>
</feature>
<protein>
    <submittedName>
        <fullName evidence="2">Uncharacterized protein</fullName>
    </submittedName>
</protein>
<evidence type="ECO:0000256" key="1">
    <source>
        <dbReference type="SAM" id="Phobius"/>
    </source>
</evidence>
<dbReference type="Proteomes" id="UP000515680">
    <property type="component" value="Chromosome"/>
</dbReference>
<evidence type="ECO:0000313" key="2">
    <source>
        <dbReference type="EMBL" id="BBT38809.1"/>
    </source>
</evidence>
<sequence>MFGLSVDQWSIINGFANWFAAAGTISAVVVSLYLSMKGGKRRAHLTVNLMLMAEQGSEHHPEHIVFRLVNTGDRSFHPDSIGWVFGKKKNRTSFIQLFDRQLSNDLPTLQASGVANKWLFSVDDQRWFMKMAESLGSDWKKNIKSLRALATTTTGEEFLCAPSDTVLEKIKAECLRIENQTGS</sequence>
<accession>A0A6S5TWD0</accession>
<reference evidence="2 3" key="1">
    <citation type="submission" date="2019-12" db="EMBL/GenBank/DDBJ databases">
        <title>complete genome sequences of Pseudomonas putida str. WP8-W18-CRE-01 isolated from wastewater treatment plant effluent.</title>
        <authorList>
            <person name="Sekizuka T."/>
            <person name="Itokawa K."/>
            <person name="Yatsu K."/>
            <person name="Inamine Y."/>
            <person name="Kuroda M."/>
        </authorList>
    </citation>
    <scope>NUCLEOTIDE SEQUENCE [LARGE SCALE GENOMIC DNA]</scope>
    <source>
        <strain evidence="2 3">WP8-W18-CRE-01</strain>
    </source>
</reference>
<evidence type="ECO:0000313" key="3">
    <source>
        <dbReference type="Proteomes" id="UP000515680"/>
    </source>
</evidence>
<dbReference type="RefSeq" id="WP_182817377.1">
    <property type="nucleotide sequence ID" value="NZ_AP022227.1"/>
</dbReference>
<keyword evidence="1" id="KW-1133">Transmembrane helix</keyword>
<name>A0A6S5TWD0_PSEPU</name>
<dbReference type="AlphaFoldDB" id="A0A6S5TWD0"/>
<proteinExistence type="predicted"/>